<gene>
    <name evidence="4" type="ORF">V1264_019126</name>
    <name evidence="5" type="ORF">V1264_019262</name>
    <name evidence="2" type="ORF">V1264_024174</name>
    <name evidence="3" type="ORF">V1264_024617</name>
</gene>
<dbReference type="Proteomes" id="UP001374579">
    <property type="component" value="Unassembled WGS sequence"/>
</dbReference>
<keyword evidence="6" id="KW-1185">Reference proteome</keyword>
<evidence type="ECO:0000313" key="3">
    <source>
        <dbReference type="EMBL" id="KAK7089782.1"/>
    </source>
</evidence>
<sequence length="370" mass="42900">MRRELLDGARAPDIHVKELENVRRAIYNERRKTLPKLPKNIEDVHNCVETSDLISSKGENMVQWNDKESGIIIFSTEANLKLLCQENVRILADGTFNTCPKFFLQLYILHIYKDTVYVPCVYCLLPAKSEQTYTSMFTILREVCAAHDLDFQVISLNIDFEKACHKSVLALWPDVSIHGCQFHLSQAWYRKLCELGLSVEYKTPDSEIGRWLKMFFGLSFVTPEDVPDTMAFDIMPDTPDDPRCVRFADYVCSTYVDDGAQFPPSVWADPQIDGVRTTNGCESFHRHFNDQFYVSHPNIHEFMQKLKEVQTITYVKISTINSGQGHTRPRPQRRQKLLELGRLQQRYNTGEIDRKEYVKSMAWKNLPAML</sequence>
<name>A0AAN9FZ65_9CAEN</name>
<reference evidence="2 6" key="1">
    <citation type="submission" date="2024-02" db="EMBL/GenBank/DDBJ databases">
        <title>Chromosome-scale genome assembly of the rough periwinkle Littorina saxatilis.</title>
        <authorList>
            <person name="De Jode A."/>
            <person name="Faria R."/>
            <person name="Formenti G."/>
            <person name="Sims Y."/>
            <person name="Smith T.P."/>
            <person name="Tracey A."/>
            <person name="Wood J.M.D."/>
            <person name="Zagrodzka Z.B."/>
            <person name="Johannesson K."/>
            <person name="Butlin R.K."/>
            <person name="Leder E.H."/>
        </authorList>
    </citation>
    <scope>NUCLEOTIDE SEQUENCE [LARGE SCALE GENOMIC DNA]</scope>
    <source>
        <strain evidence="2">Snail1</strain>
        <tissue evidence="2">Muscle</tissue>
    </source>
</reference>
<dbReference type="EMBL" id="JBAMIC010000559">
    <property type="protein sequence ID" value="KAK7089782.1"/>
    <property type="molecule type" value="Genomic_DNA"/>
</dbReference>
<organism evidence="2 6">
    <name type="scientific">Littorina saxatilis</name>
    <dbReference type="NCBI Taxonomy" id="31220"/>
    <lineage>
        <taxon>Eukaryota</taxon>
        <taxon>Metazoa</taxon>
        <taxon>Spiralia</taxon>
        <taxon>Lophotrochozoa</taxon>
        <taxon>Mollusca</taxon>
        <taxon>Gastropoda</taxon>
        <taxon>Caenogastropoda</taxon>
        <taxon>Littorinimorpha</taxon>
        <taxon>Littorinoidea</taxon>
        <taxon>Littorinidae</taxon>
        <taxon>Littorina</taxon>
    </lineage>
</organism>
<comment type="caution">
    <text evidence="2">The sequence shown here is derived from an EMBL/GenBank/DDBJ whole genome shotgun (WGS) entry which is preliminary data.</text>
</comment>
<evidence type="ECO:0000313" key="5">
    <source>
        <dbReference type="EMBL" id="KAK7104567.1"/>
    </source>
</evidence>
<dbReference type="Pfam" id="PF10551">
    <property type="entry name" value="MULE"/>
    <property type="match status" value="1"/>
</dbReference>
<dbReference type="InterPro" id="IPR018289">
    <property type="entry name" value="MULE_transposase_dom"/>
</dbReference>
<dbReference type="EMBL" id="JBAMIC010000649">
    <property type="protein sequence ID" value="KAK7089748.1"/>
    <property type="molecule type" value="Genomic_DNA"/>
</dbReference>
<dbReference type="EMBL" id="JBAMIC010000008">
    <property type="protein sequence ID" value="KAK7104567.1"/>
    <property type="molecule type" value="Genomic_DNA"/>
</dbReference>
<dbReference type="AlphaFoldDB" id="A0AAN9FZ65"/>
<dbReference type="EMBL" id="JBAMIC010000008">
    <property type="protein sequence ID" value="KAK7104404.1"/>
    <property type="molecule type" value="Genomic_DNA"/>
</dbReference>
<feature type="domain" description="MULE transposase" evidence="1">
    <location>
        <begin position="91"/>
        <end position="186"/>
    </location>
</feature>
<accession>A0AAN9FZ65</accession>
<evidence type="ECO:0000259" key="1">
    <source>
        <dbReference type="Pfam" id="PF10551"/>
    </source>
</evidence>
<evidence type="ECO:0000313" key="6">
    <source>
        <dbReference type="Proteomes" id="UP001374579"/>
    </source>
</evidence>
<dbReference type="PANTHER" id="PTHR47160:SF10">
    <property type="entry name" value="MULE TRANSPOSASE DOMAIN-CONTAINING PROTEIN"/>
    <property type="match status" value="1"/>
</dbReference>
<dbReference type="PANTHER" id="PTHR47160">
    <property type="entry name" value="PUTATIVE-RELATED"/>
    <property type="match status" value="1"/>
</dbReference>
<evidence type="ECO:0000313" key="4">
    <source>
        <dbReference type="EMBL" id="KAK7104404.1"/>
    </source>
</evidence>
<proteinExistence type="predicted"/>
<protein>
    <recommendedName>
        <fullName evidence="1">MULE transposase domain-containing protein</fullName>
    </recommendedName>
</protein>
<evidence type="ECO:0000313" key="2">
    <source>
        <dbReference type="EMBL" id="KAK7089748.1"/>
    </source>
</evidence>